<organism evidence="2 3">
    <name type="scientific">Pedobacter cryotolerans</name>
    <dbReference type="NCBI Taxonomy" id="2571270"/>
    <lineage>
        <taxon>Bacteria</taxon>
        <taxon>Pseudomonadati</taxon>
        <taxon>Bacteroidota</taxon>
        <taxon>Sphingobacteriia</taxon>
        <taxon>Sphingobacteriales</taxon>
        <taxon>Sphingobacteriaceae</taxon>
        <taxon>Pedobacter</taxon>
    </lineage>
</organism>
<keyword evidence="3" id="KW-1185">Reference proteome</keyword>
<accession>A0A4U1BWA5</accession>
<dbReference type="Pfam" id="PF13302">
    <property type="entry name" value="Acetyltransf_3"/>
    <property type="match status" value="1"/>
</dbReference>
<dbReference type="AlphaFoldDB" id="A0A4U1BWA5"/>
<evidence type="ECO:0000313" key="3">
    <source>
        <dbReference type="Proteomes" id="UP000310477"/>
    </source>
</evidence>
<dbReference type="CDD" id="cd04301">
    <property type="entry name" value="NAT_SF"/>
    <property type="match status" value="1"/>
</dbReference>
<dbReference type="GO" id="GO:0016747">
    <property type="term" value="F:acyltransferase activity, transferring groups other than amino-acyl groups"/>
    <property type="evidence" value="ECO:0007669"/>
    <property type="project" value="InterPro"/>
</dbReference>
<dbReference type="InterPro" id="IPR016181">
    <property type="entry name" value="Acyl_CoA_acyltransferase"/>
</dbReference>
<dbReference type="SUPFAM" id="SSF55729">
    <property type="entry name" value="Acyl-CoA N-acyltransferases (Nat)"/>
    <property type="match status" value="1"/>
</dbReference>
<feature type="domain" description="N-acetyltransferase" evidence="1">
    <location>
        <begin position="26"/>
        <end position="168"/>
    </location>
</feature>
<dbReference type="InterPro" id="IPR000182">
    <property type="entry name" value="GNAT_dom"/>
</dbReference>
<dbReference type="PANTHER" id="PTHR43792">
    <property type="entry name" value="GNAT FAMILY, PUTATIVE (AFU_ORTHOLOGUE AFUA_3G00765)-RELATED-RELATED"/>
    <property type="match status" value="1"/>
</dbReference>
<dbReference type="InterPro" id="IPR051531">
    <property type="entry name" value="N-acetyltransferase"/>
</dbReference>
<keyword evidence="2" id="KW-0808">Transferase</keyword>
<name>A0A4U1BWA5_9SPHI</name>
<sequence length="168" mass="18996">MISSQNLILKPLNHQQLIKYIANDGSLERELKLNPTIKEITPSIKEALAETILPNIDDAGKNHLFSSLWAIILKAESRMVGDICFVGEPAEDGEIELGYATYEDYRGKGYMTEAIACIIEWAKRQDNVKSIFAQTAKDNPASWHILAKNNFVQVADEEDLLSWRLKFD</sequence>
<protein>
    <submittedName>
        <fullName evidence="2">GNAT family N-acetyltransferase</fullName>
    </submittedName>
</protein>
<evidence type="ECO:0000259" key="1">
    <source>
        <dbReference type="PROSITE" id="PS51186"/>
    </source>
</evidence>
<proteinExistence type="predicted"/>
<dbReference type="PANTHER" id="PTHR43792:SF13">
    <property type="entry name" value="ACETYLTRANSFERASE"/>
    <property type="match status" value="1"/>
</dbReference>
<dbReference type="PROSITE" id="PS51186">
    <property type="entry name" value="GNAT"/>
    <property type="match status" value="1"/>
</dbReference>
<dbReference type="OrthoDB" id="9811523at2"/>
<evidence type="ECO:0000313" key="2">
    <source>
        <dbReference type="EMBL" id="TKB96557.1"/>
    </source>
</evidence>
<dbReference type="Proteomes" id="UP000310477">
    <property type="component" value="Unassembled WGS sequence"/>
</dbReference>
<comment type="caution">
    <text evidence="2">The sequence shown here is derived from an EMBL/GenBank/DDBJ whole genome shotgun (WGS) entry which is preliminary data.</text>
</comment>
<dbReference type="RefSeq" id="WP_136878476.1">
    <property type="nucleotide sequence ID" value="NZ_SWBO01000017.1"/>
</dbReference>
<reference evidence="2 3" key="1">
    <citation type="submission" date="2019-04" db="EMBL/GenBank/DDBJ databases">
        <title>Pedobacter sp. AR-2-6 sp. nov., isolated from Arctic soil.</title>
        <authorList>
            <person name="Dahal R.H."/>
            <person name="Kim D.-U."/>
        </authorList>
    </citation>
    <scope>NUCLEOTIDE SEQUENCE [LARGE SCALE GENOMIC DNA]</scope>
    <source>
        <strain evidence="2 3">AR-2-6</strain>
    </source>
</reference>
<dbReference type="Gene3D" id="3.40.630.30">
    <property type="match status" value="1"/>
</dbReference>
<dbReference type="EMBL" id="SWBO01000017">
    <property type="protein sequence ID" value="TKB96557.1"/>
    <property type="molecule type" value="Genomic_DNA"/>
</dbReference>
<gene>
    <name evidence="2" type="ORF">FA045_18015</name>
</gene>